<name>A0A1H7VMG2_STRJI</name>
<dbReference type="PANTHER" id="PTHR45527:SF1">
    <property type="entry name" value="FATTY ACID SYNTHASE"/>
    <property type="match status" value="1"/>
</dbReference>
<organism evidence="4 5">
    <name type="scientific">Streptacidiphilus jiangxiensis</name>
    <dbReference type="NCBI Taxonomy" id="235985"/>
    <lineage>
        <taxon>Bacteria</taxon>
        <taxon>Bacillati</taxon>
        <taxon>Actinomycetota</taxon>
        <taxon>Actinomycetes</taxon>
        <taxon>Kitasatosporales</taxon>
        <taxon>Streptomycetaceae</taxon>
        <taxon>Streptacidiphilus</taxon>
    </lineage>
</organism>
<feature type="domain" description="Carrier" evidence="3">
    <location>
        <begin position="6"/>
        <end position="80"/>
    </location>
</feature>
<dbReference type="EMBL" id="FOAZ01000018">
    <property type="protein sequence ID" value="SEM10492.1"/>
    <property type="molecule type" value="Genomic_DNA"/>
</dbReference>
<dbReference type="Proteomes" id="UP000183015">
    <property type="component" value="Unassembled WGS sequence"/>
</dbReference>
<dbReference type="PANTHER" id="PTHR45527">
    <property type="entry name" value="NONRIBOSOMAL PEPTIDE SYNTHETASE"/>
    <property type="match status" value="1"/>
</dbReference>
<keyword evidence="2" id="KW-0597">Phosphoprotein</keyword>
<dbReference type="PROSITE" id="PS50075">
    <property type="entry name" value="CARRIER"/>
    <property type="match status" value="1"/>
</dbReference>
<dbReference type="STRING" id="235985.SAMN05414137_118142"/>
<reference evidence="5" key="1">
    <citation type="submission" date="2016-10" db="EMBL/GenBank/DDBJ databases">
        <authorList>
            <person name="Varghese N."/>
        </authorList>
    </citation>
    <scope>NUCLEOTIDE SEQUENCE [LARGE SCALE GENOMIC DNA]</scope>
    <source>
        <strain evidence="5">DSM 45096 / BCRC 16803 / CGMCC 4.1857 / CIP 109030 / JCM 12277 / KCTC 19219 / NBRC 100920 / 33214</strain>
    </source>
</reference>
<dbReference type="InterPro" id="IPR036736">
    <property type="entry name" value="ACP-like_sf"/>
</dbReference>
<dbReference type="GO" id="GO:0044550">
    <property type="term" value="P:secondary metabolite biosynthetic process"/>
    <property type="evidence" value="ECO:0007669"/>
    <property type="project" value="TreeGrafter"/>
</dbReference>
<proteinExistence type="predicted"/>
<gene>
    <name evidence="4" type="ORF">SAMN05414137_118142</name>
</gene>
<evidence type="ECO:0000256" key="2">
    <source>
        <dbReference type="ARBA" id="ARBA00022553"/>
    </source>
</evidence>
<evidence type="ECO:0000259" key="3">
    <source>
        <dbReference type="PROSITE" id="PS50075"/>
    </source>
</evidence>
<protein>
    <submittedName>
        <fullName evidence="4">Phosphopantetheine attachment site</fullName>
    </submittedName>
</protein>
<dbReference type="SMART" id="SM00823">
    <property type="entry name" value="PKS_PP"/>
    <property type="match status" value="1"/>
</dbReference>
<sequence>MTAAVQPIDEALETLRRIWEEVLDVPVTSPEENFFELGGDSMLALIVASRAGKAGLAMPPSGVLRQPTLRGLAEAVLDPALFENW</sequence>
<dbReference type="RefSeq" id="WP_042446197.1">
    <property type="nucleotide sequence ID" value="NZ_BBPN01000010.1"/>
</dbReference>
<dbReference type="Gene3D" id="1.10.1200.10">
    <property type="entry name" value="ACP-like"/>
    <property type="match status" value="1"/>
</dbReference>
<dbReference type="InterPro" id="IPR020806">
    <property type="entry name" value="PKS_PP-bd"/>
</dbReference>
<dbReference type="GO" id="GO:0031177">
    <property type="term" value="F:phosphopantetheine binding"/>
    <property type="evidence" value="ECO:0007669"/>
    <property type="project" value="InterPro"/>
</dbReference>
<keyword evidence="5" id="KW-1185">Reference proteome</keyword>
<evidence type="ECO:0000256" key="1">
    <source>
        <dbReference type="ARBA" id="ARBA00022450"/>
    </source>
</evidence>
<evidence type="ECO:0000313" key="4">
    <source>
        <dbReference type="EMBL" id="SEM10492.1"/>
    </source>
</evidence>
<dbReference type="GO" id="GO:0017000">
    <property type="term" value="P:antibiotic biosynthetic process"/>
    <property type="evidence" value="ECO:0007669"/>
    <property type="project" value="UniProtKB-ARBA"/>
</dbReference>
<keyword evidence="1" id="KW-0596">Phosphopantetheine</keyword>
<accession>A0A1H7VMG2</accession>
<dbReference type="eggNOG" id="COG1020">
    <property type="taxonomic scope" value="Bacteria"/>
</dbReference>
<dbReference type="InterPro" id="IPR009081">
    <property type="entry name" value="PP-bd_ACP"/>
</dbReference>
<dbReference type="OrthoDB" id="2085352at2"/>
<evidence type="ECO:0000313" key="5">
    <source>
        <dbReference type="Proteomes" id="UP000183015"/>
    </source>
</evidence>
<dbReference type="GO" id="GO:0043041">
    <property type="term" value="P:amino acid activation for nonribosomal peptide biosynthetic process"/>
    <property type="evidence" value="ECO:0007669"/>
    <property type="project" value="TreeGrafter"/>
</dbReference>
<dbReference type="Pfam" id="PF00550">
    <property type="entry name" value="PP-binding"/>
    <property type="match status" value="1"/>
</dbReference>
<dbReference type="SUPFAM" id="SSF47336">
    <property type="entry name" value="ACP-like"/>
    <property type="match status" value="1"/>
</dbReference>
<dbReference type="GO" id="GO:0005737">
    <property type="term" value="C:cytoplasm"/>
    <property type="evidence" value="ECO:0007669"/>
    <property type="project" value="TreeGrafter"/>
</dbReference>
<dbReference type="AlphaFoldDB" id="A0A1H7VMG2"/>